<evidence type="ECO:0000313" key="2">
    <source>
        <dbReference type="EMBL" id="GAG49588.1"/>
    </source>
</evidence>
<accession>X0YM68</accession>
<comment type="caution">
    <text evidence="2">The sequence shown here is derived from an EMBL/GenBank/DDBJ whole genome shotgun (WGS) entry which is preliminary data.</text>
</comment>
<feature type="region of interest" description="Disordered" evidence="1">
    <location>
        <begin position="1"/>
        <end position="39"/>
    </location>
</feature>
<name>X0YM68_9ZZZZ</name>
<gene>
    <name evidence="2" type="ORF">S01H1_77215</name>
</gene>
<sequence>MVDKLRILGKGTTPPSHKDNSNDKGTPGDISTKARGAGE</sequence>
<protein>
    <submittedName>
        <fullName evidence="2">Uncharacterized protein</fullName>
    </submittedName>
</protein>
<dbReference type="AlphaFoldDB" id="X0YM68"/>
<feature type="non-terminal residue" evidence="2">
    <location>
        <position position="39"/>
    </location>
</feature>
<evidence type="ECO:0000256" key="1">
    <source>
        <dbReference type="SAM" id="MobiDB-lite"/>
    </source>
</evidence>
<proteinExistence type="predicted"/>
<reference evidence="2" key="1">
    <citation type="journal article" date="2014" name="Front. Microbiol.">
        <title>High frequency of phylogenetically diverse reductive dehalogenase-homologous genes in deep subseafloor sedimentary metagenomes.</title>
        <authorList>
            <person name="Kawai M."/>
            <person name="Futagami T."/>
            <person name="Toyoda A."/>
            <person name="Takaki Y."/>
            <person name="Nishi S."/>
            <person name="Hori S."/>
            <person name="Arai W."/>
            <person name="Tsubouchi T."/>
            <person name="Morono Y."/>
            <person name="Uchiyama I."/>
            <person name="Ito T."/>
            <person name="Fujiyama A."/>
            <person name="Inagaki F."/>
            <person name="Takami H."/>
        </authorList>
    </citation>
    <scope>NUCLEOTIDE SEQUENCE</scope>
    <source>
        <strain evidence="2">Expedition CK06-06</strain>
    </source>
</reference>
<organism evidence="2">
    <name type="scientific">marine sediment metagenome</name>
    <dbReference type="NCBI Taxonomy" id="412755"/>
    <lineage>
        <taxon>unclassified sequences</taxon>
        <taxon>metagenomes</taxon>
        <taxon>ecological metagenomes</taxon>
    </lineage>
</organism>
<dbReference type="EMBL" id="BARS01051885">
    <property type="protein sequence ID" value="GAG49588.1"/>
    <property type="molecule type" value="Genomic_DNA"/>
</dbReference>